<organism evidence="3 4">
    <name type="scientific">Gemmata palustris</name>
    <dbReference type="NCBI Taxonomy" id="2822762"/>
    <lineage>
        <taxon>Bacteria</taxon>
        <taxon>Pseudomonadati</taxon>
        <taxon>Planctomycetota</taxon>
        <taxon>Planctomycetia</taxon>
        <taxon>Gemmatales</taxon>
        <taxon>Gemmataceae</taxon>
        <taxon>Gemmata</taxon>
    </lineage>
</organism>
<reference evidence="3 4" key="1">
    <citation type="submission" date="2021-04" db="EMBL/GenBank/DDBJ databases">
        <authorList>
            <person name="Ivanova A."/>
        </authorList>
    </citation>
    <scope>NUCLEOTIDE SEQUENCE [LARGE SCALE GENOMIC DNA]</scope>
    <source>
        <strain evidence="3 4">G18</strain>
    </source>
</reference>
<feature type="compositionally biased region" description="Basic and acidic residues" evidence="1">
    <location>
        <begin position="133"/>
        <end position="144"/>
    </location>
</feature>
<evidence type="ECO:0000313" key="3">
    <source>
        <dbReference type="EMBL" id="MBP3959261.1"/>
    </source>
</evidence>
<evidence type="ECO:0000313" key="4">
    <source>
        <dbReference type="Proteomes" id="UP000676565"/>
    </source>
</evidence>
<dbReference type="RefSeq" id="WP_210659867.1">
    <property type="nucleotide sequence ID" value="NZ_JAGKQQ010000001.1"/>
</dbReference>
<proteinExistence type="predicted"/>
<comment type="caution">
    <text evidence="3">The sequence shown here is derived from an EMBL/GenBank/DDBJ whole genome shotgun (WGS) entry which is preliminary data.</text>
</comment>
<keyword evidence="2" id="KW-0812">Transmembrane</keyword>
<feature type="region of interest" description="Disordered" evidence="1">
    <location>
        <begin position="96"/>
        <end position="144"/>
    </location>
</feature>
<accession>A0ABS5BZW0</accession>
<dbReference type="Proteomes" id="UP000676565">
    <property type="component" value="Unassembled WGS sequence"/>
</dbReference>
<evidence type="ECO:0000256" key="2">
    <source>
        <dbReference type="SAM" id="Phobius"/>
    </source>
</evidence>
<keyword evidence="4" id="KW-1185">Reference proteome</keyword>
<name>A0ABS5BZW0_9BACT</name>
<sequence length="144" mass="15151">MISSPVPNSDPDPATIMTDPSSNNAVPADPSQGFPFITVGASVGVLFAFLFLMWLVTNRENVLDASKTDLKGEPKPDAAAKLDEVKARNEAALNGVGAKMSRDEARGKLLSSLKGPNDKMPFPAPEPPAPVAPKKDEPKKDGKG</sequence>
<feature type="transmembrane region" description="Helical" evidence="2">
    <location>
        <begin position="34"/>
        <end position="57"/>
    </location>
</feature>
<protein>
    <submittedName>
        <fullName evidence="3">Uncharacterized protein</fullName>
    </submittedName>
</protein>
<keyword evidence="2" id="KW-1133">Transmembrane helix</keyword>
<feature type="region of interest" description="Disordered" evidence="1">
    <location>
        <begin position="1"/>
        <end position="26"/>
    </location>
</feature>
<keyword evidence="2" id="KW-0472">Membrane</keyword>
<gene>
    <name evidence="3" type="ORF">J8F10_28790</name>
</gene>
<feature type="compositionally biased region" description="Pro residues" evidence="1">
    <location>
        <begin position="122"/>
        <end position="131"/>
    </location>
</feature>
<evidence type="ECO:0000256" key="1">
    <source>
        <dbReference type="SAM" id="MobiDB-lite"/>
    </source>
</evidence>
<dbReference type="EMBL" id="JAGKQQ010000001">
    <property type="protein sequence ID" value="MBP3959261.1"/>
    <property type="molecule type" value="Genomic_DNA"/>
</dbReference>